<sequence>MVQITTFLTAIAVAIPAVSAVCTCVPGQNYCGYTLLDATHGCQPGDLTTPISDDIFNSLYECNTGGQSATQIEYCGGPGTCQPPQHVGGACDGINACCDA</sequence>
<protein>
    <submittedName>
        <fullName evidence="1">Uncharacterized protein</fullName>
    </submittedName>
</protein>
<dbReference type="EMBL" id="JAPUUL010002666">
    <property type="protein sequence ID" value="KAJ8124936.1"/>
    <property type="molecule type" value="Genomic_DNA"/>
</dbReference>
<comment type="caution">
    <text evidence="1">The sequence shown here is derived from an EMBL/GenBank/DDBJ whole genome shotgun (WGS) entry which is preliminary data.</text>
</comment>
<name>A0ACC2JBZ1_9PEZI</name>
<accession>A0ACC2JBZ1</accession>
<gene>
    <name evidence="1" type="ORF">O1611_g8704</name>
</gene>
<dbReference type="Proteomes" id="UP001153332">
    <property type="component" value="Unassembled WGS sequence"/>
</dbReference>
<evidence type="ECO:0000313" key="1">
    <source>
        <dbReference type="EMBL" id="KAJ8124936.1"/>
    </source>
</evidence>
<organism evidence="1 2">
    <name type="scientific">Lasiodiplodia mahajangana</name>
    <dbReference type="NCBI Taxonomy" id="1108764"/>
    <lineage>
        <taxon>Eukaryota</taxon>
        <taxon>Fungi</taxon>
        <taxon>Dikarya</taxon>
        <taxon>Ascomycota</taxon>
        <taxon>Pezizomycotina</taxon>
        <taxon>Dothideomycetes</taxon>
        <taxon>Dothideomycetes incertae sedis</taxon>
        <taxon>Botryosphaeriales</taxon>
        <taxon>Botryosphaeriaceae</taxon>
        <taxon>Lasiodiplodia</taxon>
    </lineage>
</organism>
<proteinExistence type="predicted"/>
<reference evidence="1" key="1">
    <citation type="submission" date="2022-12" db="EMBL/GenBank/DDBJ databases">
        <title>Genome Sequence of Lasiodiplodia mahajangana.</title>
        <authorList>
            <person name="Buettner E."/>
        </authorList>
    </citation>
    <scope>NUCLEOTIDE SEQUENCE</scope>
    <source>
        <strain evidence="1">VT137</strain>
    </source>
</reference>
<keyword evidence="2" id="KW-1185">Reference proteome</keyword>
<evidence type="ECO:0000313" key="2">
    <source>
        <dbReference type="Proteomes" id="UP001153332"/>
    </source>
</evidence>